<dbReference type="EMBL" id="CP062310">
    <property type="protein sequence ID" value="QOJ79748.1"/>
    <property type="molecule type" value="Genomic_DNA"/>
</dbReference>
<evidence type="ECO:0000313" key="1">
    <source>
        <dbReference type="EMBL" id="QOJ79748.1"/>
    </source>
</evidence>
<dbReference type="InterPro" id="IPR014519">
    <property type="entry name" value="UCP024492"/>
</dbReference>
<sequence length="148" mass="17243">MEGNARVIYTVGHSSRSLEELLSILEKYGVEAVVDVRRWPVSSKYPHFNSESLKKSLESRGYGYVWLGRELGGYREGGYERYMETEEFKRGLRALEELALERVVAVLCAERLWFKCHRRFIADALVKDGFKVVHIVEVGRAYEHKRRS</sequence>
<evidence type="ECO:0000313" key="2">
    <source>
        <dbReference type="Proteomes" id="UP000594121"/>
    </source>
</evidence>
<protein>
    <submittedName>
        <fullName evidence="1">DUF488 domain-containing protein</fullName>
    </submittedName>
</protein>
<dbReference type="Pfam" id="PF04343">
    <property type="entry name" value="DUF488"/>
    <property type="match status" value="1"/>
</dbReference>
<dbReference type="AlphaFoldDB" id="A0A7L9FIT5"/>
<dbReference type="InterPro" id="IPR007438">
    <property type="entry name" value="DUF488"/>
</dbReference>
<dbReference type="KEGG" id="thel:IG193_02585"/>
<dbReference type="PIRSF" id="PIRSF024492">
    <property type="entry name" value="UCP024492"/>
    <property type="match status" value="1"/>
</dbReference>
<reference evidence="1 2" key="1">
    <citation type="submission" date="2020-10" db="EMBL/GenBank/DDBJ databases">
        <title>Thermofilum lucidum 3507LT sp. nov. a novel member of Thermofilaceae family isolated from Chile hot spring, and proposal of description order Thermofilales.</title>
        <authorList>
            <person name="Zayulina K.S."/>
            <person name="Elcheninov A.G."/>
            <person name="Toshchakov S.V."/>
            <person name="Kublanov I.V."/>
        </authorList>
    </citation>
    <scope>NUCLEOTIDE SEQUENCE [LARGE SCALE GENOMIC DNA]</scope>
    <source>
        <strain evidence="1 2">3507LT</strain>
    </source>
</reference>
<dbReference type="PANTHER" id="PTHR39337:SF1">
    <property type="entry name" value="BLR5642 PROTEIN"/>
    <property type="match status" value="1"/>
</dbReference>
<proteinExistence type="predicted"/>
<dbReference type="Proteomes" id="UP000594121">
    <property type="component" value="Chromosome"/>
</dbReference>
<gene>
    <name evidence="1" type="ORF">IG193_02585</name>
</gene>
<name>A0A7L9FIT5_9CREN</name>
<keyword evidence="2" id="KW-1185">Reference proteome</keyword>
<accession>A0A7L9FIT5</accession>
<dbReference type="InParanoid" id="A0A7L9FIT5"/>
<dbReference type="PANTHER" id="PTHR39337">
    <property type="entry name" value="BLR5642 PROTEIN"/>
    <property type="match status" value="1"/>
</dbReference>
<organism evidence="1 2">
    <name type="scientific">Infirmifilum lucidum</name>
    <dbReference type="NCBI Taxonomy" id="2776706"/>
    <lineage>
        <taxon>Archaea</taxon>
        <taxon>Thermoproteota</taxon>
        <taxon>Thermoprotei</taxon>
        <taxon>Thermofilales</taxon>
        <taxon>Thermofilaceae</taxon>
        <taxon>Infirmifilum</taxon>
    </lineage>
</organism>